<sequence length="72" mass="7795">MCAMRAEDTQCGVTNLDVVVTVGVPVVLSGAARLPRERDRSSHRWTVGLVMSRCRAGSPCRSLPVQPMLADQ</sequence>
<name>A0ABN0R7W7_MYCUL</name>
<gene>
    <name evidence="1" type="ORF">I551_0367</name>
</gene>
<protein>
    <submittedName>
        <fullName evidence="1">Uncharacterized protein</fullName>
    </submittedName>
</protein>
<organism evidence="1 2">
    <name type="scientific">Mycobacterium ulcerans str. Harvey</name>
    <dbReference type="NCBI Taxonomy" id="1299332"/>
    <lineage>
        <taxon>Bacteria</taxon>
        <taxon>Bacillati</taxon>
        <taxon>Actinomycetota</taxon>
        <taxon>Actinomycetes</taxon>
        <taxon>Mycobacteriales</taxon>
        <taxon>Mycobacteriaceae</taxon>
        <taxon>Mycobacterium</taxon>
        <taxon>Mycobacterium ulcerans group</taxon>
    </lineage>
</organism>
<evidence type="ECO:0000313" key="1">
    <source>
        <dbReference type="EMBL" id="EUA93090.1"/>
    </source>
</evidence>
<dbReference type="EMBL" id="JAOL01000066">
    <property type="protein sequence ID" value="EUA93090.1"/>
    <property type="molecule type" value="Genomic_DNA"/>
</dbReference>
<evidence type="ECO:0000313" key="2">
    <source>
        <dbReference type="Proteomes" id="UP000020681"/>
    </source>
</evidence>
<accession>A0ABN0R7W7</accession>
<reference evidence="1 2" key="1">
    <citation type="submission" date="2014-01" db="EMBL/GenBank/DDBJ databases">
        <authorList>
            <person name="Dobos K."/>
            <person name="Lenaerts A."/>
            <person name="Ordway D."/>
            <person name="DeGroote M.A."/>
            <person name="Parker T."/>
            <person name="Sizemore C."/>
            <person name="Tallon L.J."/>
            <person name="Sadzewicz L.K."/>
            <person name="Sengamalay N."/>
            <person name="Fraser C.M."/>
            <person name="Hine E."/>
            <person name="Shefchek K.A."/>
            <person name="Das S.P."/>
            <person name="Tettelin H."/>
        </authorList>
    </citation>
    <scope>NUCLEOTIDE SEQUENCE [LARGE SCALE GENOMIC DNA]</scope>
    <source>
        <strain evidence="1 2">Harvey</strain>
    </source>
</reference>
<dbReference type="Proteomes" id="UP000020681">
    <property type="component" value="Unassembled WGS sequence"/>
</dbReference>
<proteinExistence type="predicted"/>
<comment type="caution">
    <text evidence="1">The sequence shown here is derived from an EMBL/GenBank/DDBJ whole genome shotgun (WGS) entry which is preliminary data.</text>
</comment>
<keyword evidence="2" id="KW-1185">Reference proteome</keyword>